<comment type="caution">
    <text evidence="2">The sequence shown here is derived from an EMBL/GenBank/DDBJ whole genome shotgun (WGS) entry which is preliminary data.</text>
</comment>
<organism evidence="2 3">
    <name type="scientific">Tanacetum coccineum</name>
    <dbReference type="NCBI Taxonomy" id="301880"/>
    <lineage>
        <taxon>Eukaryota</taxon>
        <taxon>Viridiplantae</taxon>
        <taxon>Streptophyta</taxon>
        <taxon>Embryophyta</taxon>
        <taxon>Tracheophyta</taxon>
        <taxon>Spermatophyta</taxon>
        <taxon>Magnoliopsida</taxon>
        <taxon>eudicotyledons</taxon>
        <taxon>Gunneridae</taxon>
        <taxon>Pentapetalae</taxon>
        <taxon>asterids</taxon>
        <taxon>campanulids</taxon>
        <taxon>Asterales</taxon>
        <taxon>Asteraceae</taxon>
        <taxon>Asteroideae</taxon>
        <taxon>Anthemideae</taxon>
        <taxon>Anthemidinae</taxon>
        <taxon>Tanacetum</taxon>
    </lineage>
</organism>
<gene>
    <name evidence="2" type="ORF">Tco_1043401</name>
</gene>
<keyword evidence="3" id="KW-1185">Reference proteome</keyword>
<feature type="region of interest" description="Disordered" evidence="1">
    <location>
        <begin position="254"/>
        <end position="288"/>
    </location>
</feature>
<evidence type="ECO:0000313" key="3">
    <source>
        <dbReference type="Proteomes" id="UP001151760"/>
    </source>
</evidence>
<dbReference type="EMBL" id="BQNB010018645">
    <property type="protein sequence ID" value="GJT76676.1"/>
    <property type="molecule type" value="Genomic_DNA"/>
</dbReference>
<name>A0ABQ5GN69_9ASTR</name>
<evidence type="ECO:0000256" key="1">
    <source>
        <dbReference type="SAM" id="MobiDB-lite"/>
    </source>
</evidence>
<feature type="compositionally biased region" description="Basic and acidic residues" evidence="1">
    <location>
        <begin position="254"/>
        <end position="267"/>
    </location>
</feature>
<accession>A0ABQ5GN69</accession>
<reference evidence="2" key="2">
    <citation type="submission" date="2022-01" db="EMBL/GenBank/DDBJ databases">
        <authorList>
            <person name="Yamashiro T."/>
            <person name="Shiraishi A."/>
            <person name="Satake H."/>
            <person name="Nakayama K."/>
        </authorList>
    </citation>
    <scope>NUCLEOTIDE SEQUENCE</scope>
</reference>
<reference evidence="2" key="1">
    <citation type="journal article" date="2022" name="Int. J. Mol. Sci.">
        <title>Draft Genome of Tanacetum Coccineum: Genomic Comparison of Closely Related Tanacetum-Family Plants.</title>
        <authorList>
            <person name="Yamashiro T."/>
            <person name="Shiraishi A."/>
            <person name="Nakayama K."/>
            <person name="Satake H."/>
        </authorList>
    </citation>
    <scope>NUCLEOTIDE SEQUENCE</scope>
</reference>
<protein>
    <submittedName>
        <fullName evidence="2">Uncharacterized protein</fullName>
    </submittedName>
</protein>
<dbReference type="Proteomes" id="UP001151760">
    <property type="component" value="Unassembled WGS sequence"/>
</dbReference>
<evidence type="ECO:0000313" key="2">
    <source>
        <dbReference type="EMBL" id="GJT76676.1"/>
    </source>
</evidence>
<sequence>MANMGFYDKHNMVAFLQKPTGSEEFHQIVDFLAGSHIRKHLQLADVNGLSSLPNTEIFEQLTQMGPKKTSWEHFSSNIATAIICLATNRTFKFSQLVFDGGYTLGSVEGSMKLNELMELCTKLFDKVTSLEKDLKQTKEVHGKAITKLVKKVKHLEDKLKSTTKRRKARLVILDEEEDLVSEDPSKQGKMEETEYKYVEEEYAEVEYDLNQTKQQITPTKDPQGKEQSQEAFKAQLSVLSIAKIFAEASRERVKTYDKRRRSTDSSRDSTAGGLFSTAEEFQGTDEDIAQKLNEEEMAKAAAREEHKRIDFEKALEL</sequence>
<proteinExistence type="predicted"/>